<accession>A0A1D6EME7</accession>
<proteinExistence type="predicted"/>
<gene>
    <name evidence="1" type="ORF">ZEAMMB73_Zm00001d005416</name>
</gene>
<dbReference type="AlphaFoldDB" id="A0A1D6EME7"/>
<evidence type="ECO:0000313" key="1">
    <source>
        <dbReference type="EMBL" id="ONM21042.1"/>
    </source>
</evidence>
<reference evidence="1" key="1">
    <citation type="submission" date="2015-12" db="EMBL/GenBank/DDBJ databases">
        <title>Update maize B73 reference genome by single molecule sequencing technologies.</title>
        <authorList>
            <consortium name="Maize Genome Sequencing Project"/>
            <person name="Ware D."/>
        </authorList>
    </citation>
    <scope>NUCLEOTIDE SEQUENCE [LARGE SCALE GENOMIC DNA]</scope>
    <source>
        <tissue evidence="1">Seedling</tissue>
    </source>
</reference>
<organism evidence="1">
    <name type="scientific">Zea mays</name>
    <name type="common">Maize</name>
    <dbReference type="NCBI Taxonomy" id="4577"/>
    <lineage>
        <taxon>Eukaryota</taxon>
        <taxon>Viridiplantae</taxon>
        <taxon>Streptophyta</taxon>
        <taxon>Embryophyta</taxon>
        <taxon>Tracheophyta</taxon>
        <taxon>Spermatophyta</taxon>
        <taxon>Magnoliopsida</taxon>
        <taxon>Liliopsida</taxon>
        <taxon>Poales</taxon>
        <taxon>Poaceae</taxon>
        <taxon>PACMAD clade</taxon>
        <taxon>Panicoideae</taxon>
        <taxon>Andropogonodae</taxon>
        <taxon>Andropogoneae</taxon>
        <taxon>Tripsacinae</taxon>
        <taxon>Zea</taxon>
    </lineage>
</organism>
<sequence>MDNLKENTKNRALLDYSMDFSKIHEMRKRKQNKSLGGGSDLLAHAQA</sequence>
<name>A0A1D6EME7_MAIZE</name>
<dbReference type="InParanoid" id="A0A1D6EME7"/>
<dbReference type="EMBL" id="CM007648">
    <property type="protein sequence ID" value="ONM21042.1"/>
    <property type="molecule type" value="Genomic_DNA"/>
</dbReference>
<protein>
    <submittedName>
        <fullName evidence="1">Uncharacterized protein</fullName>
    </submittedName>
</protein>
<dbReference type="SMR" id="A0A1D6EME7"/>